<dbReference type="PANTHER" id="PTHR34660:SF7">
    <property type="entry name" value="DNA LIGASE-LIKE PROTEIN"/>
    <property type="match status" value="1"/>
</dbReference>
<reference evidence="2" key="1">
    <citation type="submission" date="2020-03" db="EMBL/GenBank/DDBJ databases">
        <title>A high-quality chromosome-level genome assembly of a woody plant with both climbing and erect habits, Rhamnella rubrinervis.</title>
        <authorList>
            <person name="Lu Z."/>
            <person name="Yang Y."/>
            <person name="Zhu X."/>
            <person name="Sun Y."/>
        </authorList>
    </citation>
    <scope>NUCLEOTIDE SEQUENCE</scope>
    <source>
        <strain evidence="2">BYM</strain>
        <tissue evidence="2">Leaf</tissue>
    </source>
</reference>
<protein>
    <submittedName>
        <fullName evidence="2">Uncharacterized protein</fullName>
    </submittedName>
</protein>
<name>A0A8K0H7E0_9ROSA</name>
<feature type="compositionally biased region" description="Polar residues" evidence="1">
    <location>
        <begin position="149"/>
        <end position="162"/>
    </location>
</feature>
<feature type="compositionally biased region" description="Basic and acidic residues" evidence="1">
    <location>
        <begin position="208"/>
        <end position="218"/>
    </location>
</feature>
<feature type="compositionally biased region" description="Polar residues" evidence="1">
    <location>
        <begin position="171"/>
        <end position="186"/>
    </location>
</feature>
<keyword evidence="3" id="KW-1185">Reference proteome</keyword>
<dbReference type="PROSITE" id="PS51257">
    <property type="entry name" value="PROKAR_LIPOPROTEIN"/>
    <property type="match status" value="1"/>
</dbReference>
<feature type="region of interest" description="Disordered" evidence="1">
    <location>
        <begin position="61"/>
        <end position="98"/>
    </location>
</feature>
<feature type="compositionally biased region" description="Basic and acidic residues" evidence="1">
    <location>
        <begin position="127"/>
        <end position="146"/>
    </location>
</feature>
<dbReference type="AlphaFoldDB" id="A0A8K0H7E0"/>
<dbReference type="EMBL" id="VOIH02000005">
    <property type="protein sequence ID" value="KAF3446805.1"/>
    <property type="molecule type" value="Genomic_DNA"/>
</dbReference>
<dbReference type="Proteomes" id="UP000796880">
    <property type="component" value="Unassembled WGS sequence"/>
</dbReference>
<feature type="compositionally biased region" description="Basic and acidic residues" evidence="1">
    <location>
        <begin position="63"/>
        <end position="73"/>
    </location>
</feature>
<evidence type="ECO:0000256" key="1">
    <source>
        <dbReference type="SAM" id="MobiDB-lite"/>
    </source>
</evidence>
<comment type="caution">
    <text evidence="2">The sequence shown here is derived from an EMBL/GenBank/DDBJ whole genome shotgun (WGS) entry which is preliminary data.</text>
</comment>
<sequence>MLAKRGIWLRVPRVIGAWANNHLTSACFTEDVSVLPFPPPAYVSKGVCSEALIESIKKNLQKQGEKSKVERKLEKRLRKERRKERKENKRKIHGTCTDDKVKKLDDKKYFPLEKNGANREGAYPRKGIRDEAEQVEKSDVTEEHDQPTCFESSRYFSDSTQSSDKRKRALSSCNGNEIQSGGQTQRPVIRIQLSLRKHKELNAGSSRSSKEDVTKRADSSAQERTVLSHVPIENQFFRTNSEITTESEKLAPKSGQVSTSAVERMEMCSQTGTAEGISSFENKATSAGREWKYALRLEQLKGLVRVKIRSKELNHRIKH</sequence>
<evidence type="ECO:0000313" key="3">
    <source>
        <dbReference type="Proteomes" id="UP000796880"/>
    </source>
</evidence>
<dbReference type="PANTHER" id="PTHR34660">
    <property type="entry name" value="MYB-LIKE PROTEIN X"/>
    <property type="match status" value="1"/>
</dbReference>
<feature type="compositionally biased region" description="Basic residues" evidence="1">
    <location>
        <begin position="74"/>
        <end position="93"/>
    </location>
</feature>
<feature type="region of interest" description="Disordered" evidence="1">
    <location>
        <begin position="112"/>
        <end position="224"/>
    </location>
</feature>
<proteinExistence type="predicted"/>
<accession>A0A8K0H7E0</accession>
<dbReference type="OrthoDB" id="778084at2759"/>
<gene>
    <name evidence="2" type="ORF">FNV43_RR11985</name>
</gene>
<evidence type="ECO:0000313" key="2">
    <source>
        <dbReference type="EMBL" id="KAF3446805.1"/>
    </source>
</evidence>
<organism evidence="2 3">
    <name type="scientific">Rhamnella rubrinervis</name>
    <dbReference type="NCBI Taxonomy" id="2594499"/>
    <lineage>
        <taxon>Eukaryota</taxon>
        <taxon>Viridiplantae</taxon>
        <taxon>Streptophyta</taxon>
        <taxon>Embryophyta</taxon>
        <taxon>Tracheophyta</taxon>
        <taxon>Spermatophyta</taxon>
        <taxon>Magnoliopsida</taxon>
        <taxon>eudicotyledons</taxon>
        <taxon>Gunneridae</taxon>
        <taxon>Pentapetalae</taxon>
        <taxon>rosids</taxon>
        <taxon>fabids</taxon>
        <taxon>Rosales</taxon>
        <taxon>Rhamnaceae</taxon>
        <taxon>rhamnoid group</taxon>
        <taxon>Rhamneae</taxon>
        <taxon>Rhamnella</taxon>
    </lineage>
</organism>